<sequence>MGPFPWGPNPGPLGCFRKGVVGTPLNLFAPEKGLGRIFPPFLSLSGGAPKGPKLSIQIVPGGVRRPIAKKPWPGRLGEGDPLTHLTIETVWQRALAEIVPLFRLIPGDPDSVDPVPGPVPEGSEDDRSHILFPLMPMKGSGTDCLHFRFLSVRGTRTHCLHQLCLRGSAAGLQGSDAGLQSSAADLHGLAKGSSGFCTALQSSTMVLSLPSSTTGFFVAILRTACSVSASSSDAGLLTSFVAWFLALVLFG</sequence>
<accession>A0AAV9QUA3</accession>
<gene>
    <name evidence="1" type="ORF">CRENBAI_009607</name>
</gene>
<comment type="caution">
    <text evidence="1">The sequence shown here is derived from an EMBL/GenBank/DDBJ whole genome shotgun (WGS) entry which is preliminary data.</text>
</comment>
<protein>
    <submittedName>
        <fullName evidence="1">Uncharacterized protein</fullName>
    </submittedName>
</protein>
<dbReference type="Proteomes" id="UP001311232">
    <property type="component" value="Unassembled WGS sequence"/>
</dbReference>
<dbReference type="AlphaFoldDB" id="A0AAV9QUA3"/>
<keyword evidence="2" id="KW-1185">Reference proteome</keyword>
<evidence type="ECO:0000313" key="1">
    <source>
        <dbReference type="EMBL" id="KAK5600808.1"/>
    </source>
</evidence>
<evidence type="ECO:0000313" key="2">
    <source>
        <dbReference type="Proteomes" id="UP001311232"/>
    </source>
</evidence>
<reference evidence="1 2" key="1">
    <citation type="submission" date="2021-06" db="EMBL/GenBank/DDBJ databases">
        <authorList>
            <person name="Palmer J.M."/>
        </authorList>
    </citation>
    <scope>NUCLEOTIDE SEQUENCE [LARGE SCALE GENOMIC DNA]</scope>
    <source>
        <strain evidence="1 2">MEX-2019</strain>
        <tissue evidence="1">Muscle</tissue>
    </source>
</reference>
<proteinExistence type="predicted"/>
<name>A0AAV9QUA3_9TELE</name>
<dbReference type="EMBL" id="JAHHUM010002780">
    <property type="protein sequence ID" value="KAK5600808.1"/>
    <property type="molecule type" value="Genomic_DNA"/>
</dbReference>
<organism evidence="1 2">
    <name type="scientific">Crenichthys baileyi</name>
    <name type="common">White River springfish</name>
    <dbReference type="NCBI Taxonomy" id="28760"/>
    <lineage>
        <taxon>Eukaryota</taxon>
        <taxon>Metazoa</taxon>
        <taxon>Chordata</taxon>
        <taxon>Craniata</taxon>
        <taxon>Vertebrata</taxon>
        <taxon>Euteleostomi</taxon>
        <taxon>Actinopterygii</taxon>
        <taxon>Neopterygii</taxon>
        <taxon>Teleostei</taxon>
        <taxon>Neoteleostei</taxon>
        <taxon>Acanthomorphata</taxon>
        <taxon>Ovalentaria</taxon>
        <taxon>Atherinomorphae</taxon>
        <taxon>Cyprinodontiformes</taxon>
        <taxon>Goodeidae</taxon>
        <taxon>Crenichthys</taxon>
    </lineage>
</organism>